<keyword evidence="1" id="KW-0436">Ligase</keyword>
<name>A0A7T0G0K3_9BACT</name>
<dbReference type="PANTHER" id="PTHR13017">
    <property type="entry name" value="5-FORMYLTETRAHYDROFOLATE CYCLO-LIGASE-RELATED"/>
    <property type="match status" value="1"/>
</dbReference>
<dbReference type="Gene3D" id="3.40.50.10420">
    <property type="entry name" value="NagB/RpiA/CoA transferase-like"/>
    <property type="match status" value="1"/>
</dbReference>
<accession>A0A7T0G0K3</accession>
<dbReference type="SUPFAM" id="SSF100950">
    <property type="entry name" value="NagB/RpiA/CoA transferase-like"/>
    <property type="match status" value="1"/>
</dbReference>
<dbReference type="InterPro" id="IPR037171">
    <property type="entry name" value="NagB/RpiA_transferase-like"/>
</dbReference>
<reference evidence="1 2" key="1">
    <citation type="submission" date="2020-02" db="EMBL/GenBank/DDBJ databases">
        <title>Genomic and physiological characterization of two novel Nitrospinaceae genera.</title>
        <authorList>
            <person name="Mueller A.J."/>
            <person name="Jung M.-Y."/>
            <person name="Strachan C.R."/>
            <person name="Herbold C.W."/>
            <person name="Kirkegaard R.H."/>
            <person name="Daims H."/>
        </authorList>
    </citation>
    <scope>NUCLEOTIDE SEQUENCE [LARGE SCALE GENOMIC DNA]</scope>
    <source>
        <strain evidence="1">EB</strain>
    </source>
</reference>
<proteinExistence type="predicted"/>
<dbReference type="GO" id="GO:0016874">
    <property type="term" value="F:ligase activity"/>
    <property type="evidence" value="ECO:0007669"/>
    <property type="project" value="UniProtKB-KW"/>
</dbReference>
<dbReference type="EMBL" id="CP048685">
    <property type="protein sequence ID" value="QPJ62028.1"/>
    <property type="molecule type" value="Genomic_DNA"/>
</dbReference>
<dbReference type="AlphaFoldDB" id="A0A7T0G0K3"/>
<dbReference type="InterPro" id="IPR024185">
    <property type="entry name" value="FTHF_cligase-like_sf"/>
</dbReference>
<dbReference type="Proteomes" id="UP000594688">
    <property type="component" value="Chromosome"/>
</dbReference>
<gene>
    <name evidence="1" type="ORF">G3M70_09145</name>
</gene>
<protein>
    <submittedName>
        <fullName evidence="1">5-formyltetrahydrofolate cyclo-ligase</fullName>
    </submittedName>
</protein>
<sequence length="238" mass="26659">MTIVTKKEIRDQVWDEMQSQGVGRFPFPIKGRIPNFKGAEAAAERLAEHPSFLEAKTLKCNPDAPQLPVRLNALRQGKTVYMAVPRLREKECFICLDPKTIDPQNFRKAVSIRGSVKFGKPVAPDALPFIDLIVAGSVAVRKNGTRAGKGGGYSDLEFGIATQLKRVDPKTTIVTTVHDAQLVTGRWKIEPWDIPLDWIFTPSETVRCKNPHARPKGVLWNRLDPDMRRDIPILDELG</sequence>
<organism evidence="1 2">
    <name type="scientific">Candidatus Nitronauta litoralis</name>
    <dbReference type="NCBI Taxonomy" id="2705533"/>
    <lineage>
        <taxon>Bacteria</taxon>
        <taxon>Pseudomonadati</taxon>
        <taxon>Nitrospinota/Tectimicrobiota group</taxon>
        <taxon>Nitrospinota</taxon>
        <taxon>Nitrospinia</taxon>
        <taxon>Nitrospinales</taxon>
        <taxon>Nitrospinaceae</taxon>
        <taxon>Candidatus Nitronauta</taxon>
    </lineage>
</organism>
<evidence type="ECO:0000313" key="1">
    <source>
        <dbReference type="EMBL" id="QPJ62028.1"/>
    </source>
</evidence>
<dbReference type="PANTHER" id="PTHR13017:SF0">
    <property type="entry name" value="METHENYLTETRAHYDROFOLATE SYNTHASE DOMAIN-CONTAINING PROTEIN"/>
    <property type="match status" value="1"/>
</dbReference>
<dbReference type="KEGG" id="nli:G3M70_09145"/>
<dbReference type="Pfam" id="PF01812">
    <property type="entry name" value="5-FTHF_cyc-lig"/>
    <property type="match status" value="1"/>
</dbReference>
<dbReference type="GO" id="GO:0005737">
    <property type="term" value="C:cytoplasm"/>
    <property type="evidence" value="ECO:0007669"/>
    <property type="project" value="TreeGrafter"/>
</dbReference>
<dbReference type="InterPro" id="IPR002698">
    <property type="entry name" value="FTHF_cligase"/>
</dbReference>
<evidence type="ECO:0000313" key="2">
    <source>
        <dbReference type="Proteomes" id="UP000594688"/>
    </source>
</evidence>